<protein>
    <recommendedName>
        <fullName evidence="2">NTP pyrophosphohydrolase MazG putative catalytic core domain-containing protein</fullName>
    </recommendedName>
</protein>
<evidence type="ECO:0000313" key="1">
    <source>
        <dbReference type="EMBL" id="AIF03078.1"/>
    </source>
</evidence>
<proteinExistence type="predicted"/>
<dbReference type="Pfam" id="PF01503">
    <property type="entry name" value="PRA-PH"/>
    <property type="match status" value="1"/>
</dbReference>
<dbReference type="InterPro" id="IPR021130">
    <property type="entry name" value="PRib-ATP_PPHydrolase-like"/>
</dbReference>
<dbReference type="AlphaFoldDB" id="A0A075GMV2"/>
<dbReference type="PANTHER" id="PTHR42702">
    <property type="entry name" value="NUCLEOTIDE PYROPHOSPHOHYDROLASE"/>
    <property type="match status" value="1"/>
</dbReference>
<accession>A0A075GMV2</accession>
<evidence type="ECO:0008006" key="2">
    <source>
        <dbReference type="Google" id="ProtNLM"/>
    </source>
</evidence>
<dbReference type="PANTHER" id="PTHR42702:SF1">
    <property type="entry name" value="REGULATORY PROTEIN FOR BETA-LACTAMASE"/>
    <property type="match status" value="1"/>
</dbReference>
<reference evidence="1" key="1">
    <citation type="journal article" date="2014" name="Genome Biol. Evol.">
        <title>Pangenome evidence for extensive interdomain horizontal transfer affecting lineage core and shell genes in uncultured planktonic thaumarchaeota and euryarchaeota.</title>
        <authorList>
            <person name="Deschamps P."/>
            <person name="Zivanovic Y."/>
            <person name="Moreira D."/>
            <person name="Rodriguez-Valera F."/>
            <person name="Lopez-Garcia P."/>
        </authorList>
    </citation>
    <scope>NUCLEOTIDE SEQUENCE</scope>
</reference>
<dbReference type="Gene3D" id="1.10.287.1080">
    <property type="entry name" value="MazG-like"/>
    <property type="match status" value="1"/>
</dbReference>
<dbReference type="EMBL" id="KF900669">
    <property type="protein sequence ID" value="AIF03078.1"/>
    <property type="molecule type" value="Genomic_DNA"/>
</dbReference>
<name>A0A075GMV2_9EURY</name>
<dbReference type="SUPFAM" id="SSF101386">
    <property type="entry name" value="all-alpha NTP pyrophosphatases"/>
    <property type="match status" value="1"/>
</dbReference>
<organism evidence="1">
    <name type="scientific">uncultured marine group II/III euryarchaeote KM3_161_B06</name>
    <dbReference type="NCBI Taxonomy" id="1457913"/>
    <lineage>
        <taxon>Archaea</taxon>
        <taxon>Methanobacteriati</taxon>
        <taxon>Methanobacteriota</taxon>
        <taxon>environmental samples</taxon>
    </lineage>
</organism>
<sequence>MSKRACDVNEWMAHPNQKGLEELGSPDGSWETMMCRVAKFHDKHDFASPENNGHDMGYRLALMIEELGELSAAITKRKPAEEAAEELADVFILTLGNALAMEVDLEAAFHQKMDRIMQRKARRGNLGIRVTEYTDEPE</sequence>